<reference evidence="1" key="2">
    <citation type="submission" date="2022-03" db="EMBL/GenBank/DDBJ databases">
        <authorList>
            <person name="Ryngajllo M."/>
            <person name="Jacek P."/>
            <person name="Kubiak K."/>
        </authorList>
    </citation>
    <scope>NUCLEOTIDE SEQUENCE</scope>
    <source>
        <strain evidence="1">SI1</strain>
    </source>
</reference>
<proteinExistence type="predicted"/>
<dbReference type="InterPro" id="IPR013785">
    <property type="entry name" value="Aldolase_TIM"/>
</dbReference>
<feature type="non-terminal residue" evidence="1">
    <location>
        <position position="35"/>
    </location>
</feature>
<protein>
    <submittedName>
        <fullName evidence="1">Nitronate monooxygenase</fullName>
    </submittedName>
</protein>
<evidence type="ECO:0000313" key="2">
    <source>
        <dbReference type="Proteomes" id="UP001202887"/>
    </source>
</evidence>
<keyword evidence="1" id="KW-0560">Oxidoreductase</keyword>
<keyword evidence="1" id="KW-0503">Monooxygenase</keyword>
<dbReference type="AlphaFoldDB" id="A0AAW5EYE7"/>
<organism evidence="1 2">
    <name type="scientific">Novacetimonas hansenii</name>
    <name type="common">Komagataeibacter hansenii</name>
    <dbReference type="NCBI Taxonomy" id="436"/>
    <lineage>
        <taxon>Bacteria</taxon>
        <taxon>Pseudomonadati</taxon>
        <taxon>Pseudomonadota</taxon>
        <taxon>Alphaproteobacteria</taxon>
        <taxon>Acetobacterales</taxon>
        <taxon>Acetobacteraceae</taxon>
        <taxon>Novacetimonas</taxon>
    </lineage>
</organism>
<dbReference type="SUPFAM" id="SSF51412">
    <property type="entry name" value="Inosine monophosphate dehydrogenase (IMPDH)"/>
    <property type="match status" value="1"/>
</dbReference>
<dbReference type="Gene3D" id="3.20.20.70">
    <property type="entry name" value="Aldolase class I"/>
    <property type="match status" value="1"/>
</dbReference>
<dbReference type="GO" id="GO:0004497">
    <property type="term" value="F:monooxygenase activity"/>
    <property type="evidence" value="ECO:0007669"/>
    <property type="project" value="UniProtKB-KW"/>
</dbReference>
<comment type="caution">
    <text evidence="1">The sequence shown here is derived from an EMBL/GenBank/DDBJ whole genome shotgun (WGS) entry which is preliminary data.</text>
</comment>
<dbReference type="Proteomes" id="UP001202887">
    <property type="component" value="Unassembled WGS sequence"/>
</dbReference>
<accession>A0AAW5EYE7</accession>
<gene>
    <name evidence="1" type="ORF">K1W68_16440</name>
</gene>
<evidence type="ECO:0000313" key="1">
    <source>
        <dbReference type="EMBL" id="MCJ8355549.1"/>
    </source>
</evidence>
<dbReference type="EMBL" id="JAIBCX010000196">
    <property type="protein sequence ID" value="MCJ8355549.1"/>
    <property type="molecule type" value="Genomic_DNA"/>
</dbReference>
<sequence>MNWPEQLGLTIPLVQAPMAGVSTPALAAAVSQAGG</sequence>
<name>A0AAW5EYE7_NOVHA</name>
<reference evidence="1" key="1">
    <citation type="journal article" date="2021" name="Polymers (Basel)">
        <title>Highly Stretchable Bacterial Cellulose Produced by Komagataeibacter hansenii SI1.</title>
        <authorList>
            <person name="Cielecka I."/>
            <person name="Ryngajllo M."/>
            <person name="Maniukiewicz W."/>
            <person name="Bielecki S."/>
        </authorList>
    </citation>
    <scope>NUCLEOTIDE SEQUENCE</scope>
    <source>
        <strain evidence="1">SI1</strain>
    </source>
</reference>